<evidence type="ECO:0000256" key="2">
    <source>
        <dbReference type="ARBA" id="ARBA00005417"/>
    </source>
</evidence>
<dbReference type="RefSeq" id="WP_042655269.1">
    <property type="nucleotide sequence ID" value="NZ_JAIWJF010000002.1"/>
</dbReference>
<dbReference type="EMBL" id="WEZQ01000009">
    <property type="protein sequence ID" value="MYV17147.1"/>
    <property type="molecule type" value="Genomic_DNA"/>
</dbReference>
<comment type="similarity">
    <text evidence="2">Belongs to the ABC transporter superfamily.</text>
</comment>
<evidence type="ECO:0000259" key="9">
    <source>
        <dbReference type="PROSITE" id="PS50893"/>
    </source>
</evidence>
<evidence type="ECO:0000256" key="6">
    <source>
        <dbReference type="ARBA" id="ARBA00022840"/>
    </source>
</evidence>
<dbReference type="Pfam" id="PF00005">
    <property type="entry name" value="ABC_tran"/>
    <property type="match status" value="1"/>
</dbReference>
<comment type="subcellular location">
    <subcellularLocation>
        <location evidence="1">Cell membrane</location>
        <topology evidence="1">Peripheral membrane protein</topology>
    </subcellularLocation>
</comment>
<dbReference type="InterPro" id="IPR013563">
    <property type="entry name" value="Oligopep_ABC_C"/>
</dbReference>
<dbReference type="InterPro" id="IPR003593">
    <property type="entry name" value="AAA+_ATPase"/>
</dbReference>
<dbReference type="PANTHER" id="PTHR43297">
    <property type="entry name" value="OLIGOPEPTIDE TRANSPORT ATP-BINDING PROTEIN APPD"/>
    <property type="match status" value="1"/>
</dbReference>
<comment type="caution">
    <text evidence="11">The sequence shown here is derived from an EMBL/GenBank/DDBJ whole genome shotgun (WGS) entry which is preliminary data.</text>
</comment>
<dbReference type="OrthoDB" id="9802264at2"/>
<reference evidence="11 12" key="1">
    <citation type="journal article" date="2019" name="Appl. Environ. Microbiol.">
        <title>Genetic determinants of hydroxycinnamic acid metabolism in heterofermentative lactobacilli.</title>
        <authorList>
            <person name="Gaur G."/>
            <person name="Oh J.H."/>
            <person name="Filannino P."/>
            <person name="Gobbetti M."/>
            <person name="van Pijkeren J.P."/>
            <person name="Ganzle M.G."/>
        </authorList>
    </citation>
    <scope>NUCLEOTIDE SEQUENCE [LARGE SCALE GENOMIC DNA]</scope>
    <source>
        <strain evidence="11 12">C5</strain>
    </source>
</reference>
<dbReference type="PANTHER" id="PTHR43297:SF2">
    <property type="entry name" value="DIPEPTIDE TRANSPORT ATP-BINDING PROTEIN DPPD"/>
    <property type="match status" value="1"/>
</dbReference>
<reference evidence="10" key="2">
    <citation type="submission" date="2022-06" db="EMBL/GenBank/DDBJ databases">
        <title>Antifungal cultures and metabolites of lactic acid bacteria for use in dairy fermentations.</title>
        <authorList>
            <person name="Zhao Z."/>
            <person name="Gaenzle M."/>
        </authorList>
    </citation>
    <scope>NUCLEOTIDE SEQUENCE</scope>
    <source>
        <strain evidence="10">FUA3126</strain>
    </source>
</reference>
<dbReference type="FunFam" id="3.40.50.300:FF:000016">
    <property type="entry name" value="Oligopeptide ABC transporter ATP-binding component"/>
    <property type="match status" value="1"/>
</dbReference>
<keyword evidence="6 11" id="KW-0067">ATP-binding</keyword>
<protein>
    <submittedName>
        <fullName evidence="10">ABC transporter ATP-binding protein</fullName>
    </submittedName>
    <submittedName>
        <fullName evidence="11">ATP-binding cassette domain-containing protein</fullName>
    </submittedName>
</protein>
<dbReference type="SMART" id="SM00382">
    <property type="entry name" value="AAA"/>
    <property type="match status" value="1"/>
</dbReference>
<dbReference type="Gene3D" id="3.40.50.300">
    <property type="entry name" value="P-loop containing nucleotide triphosphate hydrolases"/>
    <property type="match status" value="1"/>
</dbReference>
<accession>A0A6N9I2X9</accession>
<dbReference type="GO" id="GO:0005886">
    <property type="term" value="C:plasma membrane"/>
    <property type="evidence" value="ECO:0007669"/>
    <property type="project" value="UniProtKB-SubCell"/>
</dbReference>
<dbReference type="Proteomes" id="UP001152867">
    <property type="component" value="Unassembled WGS sequence"/>
</dbReference>
<evidence type="ECO:0000256" key="7">
    <source>
        <dbReference type="ARBA" id="ARBA00023136"/>
    </source>
</evidence>
<sequence length="373" mass="41302">MENNDTENLIEVKNLKINFDTYAGKVKAIRDVSFHLKKGETLAIVGESGSGKSVTTRSLMGLNADNAEIAGGQIMFHGEDVLKKSEKEMQQIRGKDIAMIFQDPMTSLDPTMKIGRQIAEPLIIHNHVSKKQAMAQALEMLKLVGITDAEHRINDYPHQFSGGMRQRIVIAIALICYPEVLIADEPTTALDVTIQAQILKLMKELQEKIETSIIFITHDLGVVAGMADRIAVMYAGKIVEYGTVDEIFYNPQHPYTWGLLNSMPTLDTQSGELSAIPGTPPDLLDPPKGDAFAARNPYALKIDAEQEPPFFKVSDTHYAATWLLDPRAEKVTPPEAIAKRQAQWAKMHTDDGELVRPATPLNTADNLDDSDRE</sequence>
<dbReference type="SUPFAM" id="SSF52540">
    <property type="entry name" value="P-loop containing nucleoside triphosphate hydrolases"/>
    <property type="match status" value="1"/>
</dbReference>
<evidence type="ECO:0000313" key="12">
    <source>
        <dbReference type="Proteomes" id="UP000449209"/>
    </source>
</evidence>
<keyword evidence="7" id="KW-0472">Membrane</keyword>
<evidence type="ECO:0000256" key="5">
    <source>
        <dbReference type="ARBA" id="ARBA00022741"/>
    </source>
</evidence>
<keyword evidence="3" id="KW-0813">Transport</keyword>
<keyword evidence="4" id="KW-1003">Cell membrane</keyword>
<dbReference type="Pfam" id="PF08352">
    <property type="entry name" value="oligo_HPY"/>
    <property type="match status" value="1"/>
</dbReference>
<gene>
    <name evidence="11" type="ORF">GB993_06475</name>
    <name evidence="10" type="ORF">NNA32_05150</name>
</gene>
<name>A0A6N9I2X9_9LACO</name>
<evidence type="ECO:0000313" key="13">
    <source>
        <dbReference type="Proteomes" id="UP001152867"/>
    </source>
</evidence>
<keyword evidence="5" id="KW-0547">Nucleotide-binding</keyword>
<dbReference type="CDD" id="cd03257">
    <property type="entry name" value="ABC_NikE_OppD_transporters"/>
    <property type="match status" value="1"/>
</dbReference>
<dbReference type="AlphaFoldDB" id="A0A6N9I2X9"/>
<dbReference type="Proteomes" id="UP000449209">
    <property type="component" value="Unassembled WGS sequence"/>
</dbReference>
<evidence type="ECO:0000256" key="8">
    <source>
        <dbReference type="SAM" id="MobiDB-lite"/>
    </source>
</evidence>
<feature type="domain" description="ABC transporter" evidence="9">
    <location>
        <begin position="10"/>
        <end position="260"/>
    </location>
</feature>
<dbReference type="InterPro" id="IPR017871">
    <property type="entry name" value="ABC_transporter-like_CS"/>
</dbReference>
<dbReference type="PROSITE" id="PS50893">
    <property type="entry name" value="ABC_TRANSPORTER_2"/>
    <property type="match status" value="1"/>
</dbReference>
<dbReference type="InterPro" id="IPR003439">
    <property type="entry name" value="ABC_transporter-like_ATP-bd"/>
</dbReference>
<evidence type="ECO:0000256" key="4">
    <source>
        <dbReference type="ARBA" id="ARBA00022475"/>
    </source>
</evidence>
<dbReference type="GO" id="GO:0015833">
    <property type="term" value="P:peptide transport"/>
    <property type="evidence" value="ECO:0007669"/>
    <property type="project" value="InterPro"/>
</dbReference>
<evidence type="ECO:0000313" key="11">
    <source>
        <dbReference type="EMBL" id="MYV17147.1"/>
    </source>
</evidence>
<evidence type="ECO:0000313" key="10">
    <source>
        <dbReference type="EMBL" id="MDF9913635.1"/>
    </source>
</evidence>
<proteinExistence type="inferred from homology"/>
<dbReference type="NCBIfam" id="TIGR01727">
    <property type="entry name" value="oligo_HPY"/>
    <property type="match status" value="1"/>
</dbReference>
<feature type="region of interest" description="Disordered" evidence="8">
    <location>
        <begin position="348"/>
        <end position="373"/>
    </location>
</feature>
<dbReference type="InterPro" id="IPR027417">
    <property type="entry name" value="P-loop_NTPase"/>
</dbReference>
<dbReference type="EMBL" id="JANDJP010000004">
    <property type="protein sequence ID" value="MDF9913635.1"/>
    <property type="molecule type" value="Genomic_DNA"/>
</dbReference>
<dbReference type="PROSITE" id="PS00211">
    <property type="entry name" value="ABC_TRANSPORTER_1"/>
    <property type="match status" value="1"/>
</dbReference>
<organism evidence="11 12">
    <name type="scientific">Furfurilactobacillus milii</name>
    <dbReference type="NCBI Taxonomy" id="2888272"/>
    <lineage>
        <taxon>Bacteria</taxon>
        <taxon>Bacillati</taxon>
        <taxon>Bacillota</taxon>
        <taxon>Bacilli</taxon>
        <taxon>Lactobacillales</taxon>
        <taxon>Lactobacillaceae</taxon>
        <taxon>Furfurilactobacillus</taxon>
    </lineage>
</organism>
<evidence type="ECO:0000256" key="1">
    <source>
        <dbReference type="ARBA" id="ARBA00004202"/>
    </source>
</evidence>
<evidence type="ECO:0000256" key="3">
    <source>
        <dbReference type="ARBA" id="ARBA00022448"/>
    </source>
</evidence>
<dbReference type="GO" id="GO:0016887">
    <property type="term" value="F:ATP hydrolysis activity"/>
    <property type="evidence" value="ECO:0007669"/>
    <property type="project" value="InterPro"/>
</dbReference>
<keyword evidence="13" id="KW-1185">Reference proteome</keyword>
<dbReference type="GO" id="GO:0005524">
    <property type="term" value="F:ATP binding"/>
    <property type="evidence" value="ECO:0007669"/>
    <property type="project" value="UniProtKB-KW"/>
</dbReference>
<dbReference type="InterPro" id="IPR050388">
    <property type="entry name" value="ABC_Ni/Peptide_Import"/>
</dbReference>